<feature type="region of interest" description="Disordered" evidence="1">
    <location>
        <begin position="173"/>
        <end position="194"/>
    </location>
</feature>
<reference evidence="3 4" key="1">
    <citation type="submission" date="2023-07" db="EMBL/GenBank/DDBJ databases">
        <title>Sequencing the genomes of 1000 actinobacteria strains.</title>
        <authorList>
            <person name="Klenk H.-P."/>
        </authorList>
    </citation>
    <scope>NUCLEOTIDE SEQUENCE [LARGE SCALE GENOMIC DNA]</scope>
    <source>
        <strain evidence="3 4">DSM 102162</strain>
    </source>
</reference>
<proteinExistence type="predicted"/>
<gene>
    <name evidence="3" type="ORF">J2S49_001253</name>
</gene>
<dbReference type="EMBL" id="JAUSQW010000001">
    <property type="protein sequence ID" value="MDP9801177.1"/>
    <property type="molecule type" value="Genomic_DNA"/>
</dbReference>
<keyword evidence="4" id="KW-1185">Reference proteome</keyword>
<feature type="transmembrane region" description="Helical" evidence="2">
    <location>
        <begin position="128"/>
        <end position="149"/>
    </location>
</feature>
<keyword evidence="2" id="KW-0472">Membrane</keyword>
<protein>
    <submittedName>
        <fullName evidence="3">Uncharacterized protein</fullName>
    </submittedName>
</protein>
<sequence length="333" mass="35268">MEFNGYAVAAAVFLLLGVVVPRFALRRSVIADSALEERYSEDLRIVRQPRLAMADSGESGTIYTTERTMDQRQRKISLKEVARGRSKARARMATRAAYRARGYLALGVAGALAISLWIGVGAASLPTWPAIIATLATGFGAIGLGYLVSEWTAGDDADREEITTATELLARAKRQRGRAQTDRRELAAEPAEAVAPNASVAPAVDVEPDASATADGAGATHQKHEPVREAGAGAVARPGTARKPAARAKIVRPAAKAETPSYTLKRRTVAPYEPAVADEAQVPFRPKRAGERVGNAPVQAANPAPEMTGLEELRSGLLAGGSTLDELLAKRRA</sequence>
<dbReference type="Proteomes" id="UP001235966">
    <property type="component" value="Unassembled WGS sequence"/>
</dbReference>
<keyword evidence="2" id="KW-0812">Transmembrane</keyword>
<dbReference type="RefSeq" id="WP_278058959.1">
    <property type="nucleotide sequence ID" value="NZ_CP121247.1"/>
</dbReference>
<feature type="compositionally biased region" description="Low complexity" evidence="1">
    <location>
        <begin position="209"/>
        <end position="220"/>
    </location>
</feature>
<name>A0ABT9NBT4_9ACTO</name>
<evidence type="ECO:0000256" key="2">
    <source>
        <dbReference type="SAM" id="Phobius"/>
    </source>
</evidence>
<comment type="caution">
    <text evidence="3">The sequence shown here is derived from an EMBL/GenBank/DDBJ whole genome shotgun (WGS) entry which is preliminary data.</text>
</comment>
<accession>A0ABT9NBT4</accession>
<feature type="transmembrane region" description="Helical" evidence="2">
    <location>
        <begin position="6"/>
        <end position="25"/>
    </location>
</feature>
<evidence type="ECO:0000313" key="3">
    <source>
        <dbReference type="EMBL" id="MDP9801177.1"/>
    </source>
</evidence>
<keyword evidence="2" id="KW-1133">Transmembrane helix</keyword>
<evidence type="ECO:0000313" key="4">
    <source>
        <dbReference type="Proteomes" id="UP001235966"/>
    </source>
</evidence>
<feature type="region of interest" description="Disordered" evidence="1">
    <location>
        <begin position="209"/>
        <end position="247"/>
    </location>
</feature>
<feature type="region of interest" description="Disordered" evidence="1">
    <location>
        <begin position="282"/>
        <end position="306"/>
    </location>
</feature>
<evidence type="ECO:0000256" key="1">
    <source>
        <dbReference type="SAM" id="MobiDB-lite"/>
    </source>
</evidence>
<organism evidence="3 4">
    <name type="scientific">Arcanobacterium wilhelmae</name>
    <dbReference type="NCBI Taxonomy" id="1803177"/>
    <lineage>
        <taxon>Bacteria</taxon>
        <taxon>Bacillati</taxon>
        <taxon>Actinomycetota</taxon>
        <taxon>Actinomycetes</taxon>
        <taxon>Actinomycetales</taxon>
        <taxon>Actinomycetaceae</taxon>
        <taxon>Arcanobacterium</taxon>
    </lineage>
</organism>
<feature type="transmembrane region" description="Helical" evidence="2">
    <location>
        <begin position="102"/>
        <end position="122"/>
    </location>
</feature>